<dbReference type="GO" id="GO:0005829">
    <property type="term" value="C:cytosol"/>
    <property type="evidence" value="ECO:0007669"/>
    <property type="project" value="TreeGrafter"/>
</dbReference>
<dbReference type="Gene3D" id="3.40.50.2300">
    <property type="match status" value="1"/>
</dbReference>
<dbReference type="GO" id="GO:0005524">
    <property type="term" value="F:ATP binding"/>
    <property type="evidence" value="ECO:0007669"/>
    <property type="project" value="UniProtKB-KW"/>
</dbReference>
<dbReference type="RefSeq" id="WP_123687951.1">
    <property type="nucleotide sequence ID" value="NZ_AP019700.1"/>
</dbReference>
<accession>A0A3N1MEN6</accession>
<dbReference type="PANTHER" id="PTHR43384">
    <property type="entry name" value="SEPTUM SITE-DETERMINING PROTEIN MIND HOMOLOG, CHLOROPLASTIC-RELATED"/>
    <property type="match status" value="1"/>
</dbReference>
<evidence type="ECO:0000256" key="2">
    <source>
        <dbReference type="ARBA" id="ARBA00022840"/>
    </source>
</evidence>
<dbReference type="Proteomes" id="UP000278222">
    <property type="component" value="Unassembled WGS sequence"/>
</dbReference>
<evidence type="ECO:0000313" key="3">
    <source>
        <dbReference type="EMBL" id="ROQ01157.1"/>
    </source>
</evidence>
<reference evidence="3 4" key="1">
    <citation type="submission" date="2018-11" db="EMBL/GenBank/DDBJ databases">
        <title>Genomic Encyclopedia of Type Strains, Phase IV (KMG-IV): sequencing the most valuable type-strain genomes for metagenomic binning, comparative biology and taxonomic classification.</title>
        <authorList>
            <person name="Goeker M."/>
        </authorList>
    </citation>
    <scope>NUCLEOTIDE SEQUENCE [LARGE SCALE GENOMIC DNA]</scope>
    <source>
        <strain evidence="3 4">DSM 5900</strain>
    </source>
</reference>
<evidence type="ECO:0000313" key="4">
    <source>
        <dbReference type="Proteomes" id="UP000278222"/>
    </source>
</evidence>
<keyword evidence="1" id="KW-0547">Nucleotide-binding</keyword>
<dbReference type="PANTHER" id="PTHR43384:SF6">
    <property type="entry name" value="SEPTUM SITE-DETERMINING PROTEIN MIND HOMOLOG, CHLOROPLASTIC"/>
    <property type="match status" value="1"/>
</dbReference>
<keyword evidence="4" id="KW-1185">Reference proteome</keyword>
<dbReference type="GO" id="GO:0009898">
    <property type="term" value="C:cytoplasmic side of plasma membrane"/>
    <property type="evidence" value="ECO:0007669"/>
    <property type="project" value="TreeGrafter"/>
</dbReference>
<proteinExistence type="predicted"/>
<evidence type="ECO:0000256" key="1">
    <source>
        <dbReference type="ARBA" id="ARBA00022741"/>
    </source>
</evidence>
<dbReference type="EMBL" id="RJKX01000011">
    <property type="protein sequence ID" value="ROQ01157.1"/>
    <property type="molecule type" value="Genomic_DNA"/>
</dbReference>
<dbReference type="GO" id="GO:0051782">
    <property type="term" value="P:negative regulation of cell division"/>
    <property type="evidence" value="ECO:0007669"/>
    <property type="project" value="TreeGrafter"/>
</dbReference>
<dbReference type="InterPro" id="IPR027417">
    <property type="entry name" value="P-loop_NTPase"/>
</dbReference>
<sequence>MRRDTARADAGGDQRTPAPARPLVIAYITDAESADVLRLAMEGLGDGLTVERGGIRKAIKDMAHEATPQVLIVDVSDADDPLVALNDLANVCERDVRVLVVGESRDVSFYRDIVRGLGVLEYLSKPLTRNNVGRYFLPIVQGRSPAAGEDIGGRIITVCGARGGVGATTIAANLAIQLVEQTRGYVSLIDMHLQSGAAAIMMGLKASAGLRIALEEPDRVDALFIDRTSVPVSDRLRLIAAEEPFESTPRPTTEGVTRLMAELRRRSNYVVVDMPTPADPAIRAIYGLAHTRLVVMNPEIVSIRDAGRLRVMLAAMPDTNPPLLVLNRAGSRHAIPTNLVNNALPAKVDFEIPDIPNDMIVAANLGIPAVKRSRAFRASMLGLAGEISGVRVDKARTGWFRRAISR</sequence>
<dbReference type="AlphaFoldDB" id="A0A3N1MEN6"/>
<keyword evidence="2" id="KW-0067">ATP-binding</keyword>
<protein>
    <submittedName>
        <fullName evidence="3">Pilus assembly protein CpaE</fullName>
    </submittedName>
</protein>
<dbReference type="GO" id="GO:0016887">
    <property type="term" value="F:ATP hydrolysis activity"/>
    <property type="evidence" value="ECO:0007669"/>
    <property type="project" value="TreeGrafter"/>
</dbReference>
<comment type="caution">
    <text evidence="3">The sequence shown here is derived from an EMBL/GenBank/DDBJ whole genome shotgun (WGS) entry which is preliminary data.</text>
</comment>
<gene>
    <name evidence="3" type="ORF">EDC65_0334</name>
</gene>
<dbReference type="InterPro" id="IPR050625">
    <property type="entry name" value="ParA/MinD_ATPase"/>
</dbReference>
<dbReference type="Gene3D" id="3.40.50.300">
    <property type="entry name" value="P-loop containing nucleotide triphosphate hydrolases"/>
    <property type="match status" value="1"/>
</dbReference>
<dbReference type="OrthoDB" id="9783172at2"/>
<dbReference type="SUPFAM" id="SSF52540">
    <property type="entry name" value="P-loop containing nucleoside triphosphate hydrolases"/>
    <property type="match status" value="1"/>
</dbReference>
<name>A0A3N1MEN6_9PROT</name>
<organism evidence="3 4">
    <name type="scientific">Stella humosa</name>
    <dbReference type="NCBI Taxonomy" id="94"/>
    <lineage>
        <taxon>Bacteria</taxon>
        <taxon>Pseudomonadati</taxon>
        <taxon>Pseudomonadota</taxon>
        <taxon>Alphaproteobacteria</taxon>
        <taxon>Rhodospirillales</taxon>
        <taxon>Stellaceae</taxon>
        <taxon>Stella</taxon>
    </lineage>
</organism>